<dbReference type="GO" id="GO:0006749">
    <property type="term" value="P:glutathione metabolic process"/>
    <property type="evidence" value="ECO:0007669"/>
    <property type="project" value="TreeGrafter"/>
</dbReference>
<keyword evidence="5" id="KW-1185">Reference proteome</keyword>
<dbReference type="GO" id="GO:0006559">
    <property type="term" value="P:L-phenylalanine catabolic process"/>
    <property type="evidence" value="ECO:0007669"/>
    <property type="project" value="TreeGrafter"/>
</dbReference>
<reference evidence="4" key="1">
    <citation type="submission" date="2022-11" db="EMBL/GenBank/DDBJ databases">
        <authorList>
            <person name="Petersen C."/>
        </authorList>
    </citation>
    <scope>NUCLEOTIDE SEQUENCE</scope>
    <source>
        <strain evidence="4">IBT 29864</strain>
    </source>
</reference>
<feature type="domain" description="GST N-terminal" evidence="2">
    <location>
        <begin position="5"/>
        <end position="93"/>
    </location>
</feature>
<dbReference type="GO" id="GO:0004364">
    <property type="term" value="F:glutathione transferase activity"/>
    <property type="evidence" value="ECO:0007669"/>
    <property type="project" value="TreeGrafter"/>
</dbReference>
<sequence length="235" mass="26381">MDAEATFHLYSYYCSSCCQRIIIAAHLKGIPLEFSYIDLGQKEHRTDEYKTMLNPSASVPTLVITPHNGGEKTIIRQSMTILEYLDESFPNRAPLLPSVSAMLDRVQVRDLANIIAIDTQPTTNSRIAQRVKAIRGSLDDQVAFVKQAFTDGFQAYENLLVKQAQGGSYSFGNTVSLADVVLVPAVDQALMYRMDLDFVPNVKRVYFALKGLEAFKAADWRNQGDTPEKFRVKDF</sequence>
<dbReference type="GO" id="GO:0005739">
    <property type="term" value="C:mitochondrion"/>
    <property type="evidence" value="ECO:0007669"/>
    <property type="project" value="TreeGrafter"/>
</dbReference>
<dbReference type="SUPFAM" id="SSF47616">
    <property type="entry name" value="GST C-terminal domain-like"/>
    <property type="match status" value="1"/>
</dbReference>
<dbReference type="GeneID" id="81438531"/>
<dbReference type="PROSITE" id="PS50404">
    <property type="entry name" value="GST_NTER"/>
    <property type="match status" value="1"/>
</dbReference>
<evidence type="ECO:0000313" key="4">
    <source>
        <dbReference type="EMBL" id="KAJ5370331.1"/>
    </source>
</evidence>
<accession>A0A9W9V8L2</accession>
<dbReference type="NCBIfam" id="TIGR01262">
    <property type="entry name" value="maiA"/>
    <property type="match status" value="1"/>
</dbReference>
<dbReference type="InterPro" id="IPR036282">
    <property type="entry name" value="Glutathione-S-Trfase_C_sf"/>
</dbReference>
<dbReference type="SFLD" id="SFLDS00019">
    <property type="entry name" value="Glutathione_Transferase_(cytos"/>
    <property type="match status" value="1"/>
</dbReference>
<dbReference type="PANTHER" id="PTHR42673">
    <property type="entry name" value="MALEYLACETOACETATE ISOMERASE"/>
    <property type="match status" value="1"/>
</dbReference>
<dbReference type="SUPFAM" id="SSF52833">
    <property type="entry name" value="Thioredoxin-like"/>
    <property type="match status" value="1"/>
</dbReference>
<evidence type="ECO:0000313" key="5">
    <source>
        <dbReference type="Proteomes" id="UP001147782"/>
    </source>
</evidence>
<proteinExistence type="inferred from homology"/>
<dbReference type="InterPro" id="IPR040079">
    <property type="entry name" value="Glutathione_S-Trfase"/>
</dbReference>
<feature type="domain" description="GST C-terminal" evidence="3">
    <location>
        <begin position="101"/>
        <end position="235"/>
    </location>
</feature>
<dbReference type="InterPro" id="IPR036249">
    <property type="entry name" value="Thioredoxin-like_sf"/>
</dbReference>
<dbReference type="GO" id="GO:0016034">
    <property type="term" value="F:maleylacetoacetate isomerase activity"/>
    <property type="evidence" value="ECO:0007669"/>
    <property type="project" value="TreeGrafter"/>
</dbReference>
<dbReference type="SFLD" id="SFLDG00358">
    <property type="entry name" value="Main_(cytGST)"/>
    <property type="match status" value="1"/>
</dbReference>
<gene>
    <name evidence="4" type="ORF">N7496_006423</name>
</gene>
<dbReference type="InterPro" id="IPR004045">
    <property type="entry name" value="Glutathione_S-Trfase_N"/>
</dbReference>
<evidence type="ECO:0000256" key="1">
    <source>
        <dbReference type="ARBA" id="ARBA00010007"/>
    </source>
</evidence>
<dbReference type="AlphaFoldDB" id="A0A9W9V8L2"/>
<comment type="caution">
    <text evidence="4">The sequence shown here is derived from an EMBL/GenBank/DDBJ whole genome shotgun (WGS) entry which is preliminary data.</text>
</comment>
<dbReference type="Proteomes" id="UP001147782">
    <property type="component" value="Unassembled WGS sequence"/>
</dbReference>
<dbReference type="Pfam" id="PF13409">
    <property type="entry name" value="GST_N_2"/>
    <property type="match status" value="1"/>
</dbReference>
<name>A0A9W9V8L2_9EURO</name>
<evidence type="ECO:0000259" key="3">
    <source>
        <dbReference type="PROSITE" id="PS50405"/>
    </source>
</evidence>
<dbReference type="PROSITE" id="PS50405">
    <property type="entry name" value="GST_CTER"/>
    <property type="match status" value="1"/>
</dbReference>
<dbReference type="PANTHER" id="PTHR42673:SF4">
    <property type="entry name" value="MALEYLACETOACETATE ISOMERASE"/>
    <property type="match status" value="1"/>
</dbReference>
<dbReference type="OrthoDB" id="202840at2759"/>
<dbReference type="EMBL" id="JAPZBS010000005">
    <property type="protein sequence ID" value="KAJ5370331.1"/>
    <property type="molecule type" value="Genomic_DNA"/>
</dbReference>
<dbReference type="Pfam" id="PF14497">
    <property type="entry name" value="GST_C_3"/>
    <property type="match status" value="1"/>
</dbReference>
<reference evidence="4" key="2">
    <citation type="journal article" date="2023" name="IMA Fungus">
        <title>Comparative genomic study of the Penicillium genus elucidates a diverse pangenome and 15 lateral gene transfer events.</title>
        <authorList>
            <person name="Petersen C."/>
            <person name="Sorensen T."/>
            <person name="Nielsen M.R."/>
            <person name="Sondergaard T.E."/>
            <person name="Sorensen J.L."/>
            <person name="Fitzpatrick D.A."/>
            <person name="Frisvad J.C."/>
            <person name="Nielsen K.L."/>
        </authorList>
    </citation>
    <scope>NUCLEOTIDE SEQUENCE</scope>
    <source>
        <strain evidence="4">IBT 29864</strain>
    </source>
</reference>
<protein>
    <submittedName>
        <fullName evidence="4">Maleylacetoacetate isomerase</fullName>
    </submittedName>
</protein>
<dbReference type="RefSeq" id="XP_056554765.1">
    <property type="nucleotide sequence ID" value="XM_056699352.1"/>
</dbReference>
<organism evidence="4 5">
    <name type="scientific">Penicillium cataractarum</name>
    <dbReference type="NCBI Taxonomy" id="2100454"/>
    <lineage>
        <taxon>Eukaryota</taxon>
        <taxon>Fungi</taxon>
        <taxon>Dikarya</taxon>
        <taxon>Ascomycota</taxon>
        <taxon>Pezizomycotina</taxon>
        <taxon>Eurotiomycetes</taxon>
        <taxon>Eurotiomycetidae</taxon>
        <taxon>Eurotiales</taxon>
        <taxon>Aspergillaceae</taxon>
        <taxon>Penicillium</taxon>
    </lineage>
</organism>
<dbReference type="Gene3D" id="3.40.30.10">
    <property type="entry name" value="Glutaredoxin"/>
    <property type="match status" value="1"/>
</dbReference>
<dbReference type="InterPro" id="IPR004046">
    <property type="entry name" value="GST_C"/>
</dbReference>
<evidence type="ECO:0000259" key="2">
    <source>
        <dbReference type="PROSITE" id="PS50404"/>
    </source>
</evidence>
<dbReference type="Gene3D" id="1.20.1050.10">
    <property type="match status" value="1"/>
</dbReference>
<keyword evidence="4" id="KW-0413">Isomerase</keyword>
<dbReference type="InterPro" id="IPR005955">
    <property type="entry name" value="GST_Zeta"/>
</dbReference>
<comment type="similarity">
    <text evidence="1">Belongs to the GST superfamily. Zeta family.</text>
</comment>
<dbReference type="InterPro" id="IPR010987">
    <property type="entry name" value="Glutathione-S-Trfase_C-like"/>
</dbReference>